<proteinExistence type="predicted"/>
<dbReference type="Gene3D" id="3.30.380.10">
    <property type="entry name" value="MS2 Viral Coat Protein"/>
    <property type="match status" value="1"/>
</dbReference>
<dbReference type="Pfam" id="PF01819">
    <property type="entry name" value="Levi_coat"/>
    <property type="match status" value="1"/>
</dbReference>
<evidence type="ECO:0000256" key="2">
    <source>
        <dbReference type="ARBA" id="ARBA00022561"/>
    </source>
</evidence>
<name>A0A6G9RTU6_9VIRU</name>
<dbReference type="InterPro" id="IPR002703">
    <property type="entry name" value="Levivir_coat"/>
</dbReference>
<sequence length="131" mass="13801">MPQLTPLGLRKSDGTDIGFAPKGITNGVARLNSSTGVPIADPTLTMSTTQTANGRQKVVFKLAVPVVQDNVVSGVARPTVVRTAYADITLSFDGSSTVTERKDIASFINRLMALDLQPLVNGVIANVEGIY</sequence>
<dbReference type="EMBL" id="MN539861">
    <property type="protein sequence ID" value="QIR30325.1"/>
    <property type="molecule type" value="Genomic_RNA"/>
</dbReference>
<evidence type="ECO:0000256" key="1">
    <source>
        <dbReference type="ARBA" id="ARBA00004328"/>
    </source>
</evidence>
<comment type="subcellular location">
    <subcellularLocation>
        <location evidence="1">Virion</location>
    </subcellularLocation>
</comment>
<dbReference type="SUPFAM" id="SSF55405">
    <property type="entry name" value="RNA bacteriophage capsid protein"/>
    <property type="match status" value="1"/>
</dbReference>
<dbReference type="GO" id="GO:0003723">
    <property type="term" value="F:RNA binding"/>
    <property type="evidence" value="ECO:0007669"/>
    <property type="project" value="UniProtKB-KW"/>
</dbReference>
<dbReference type="InterPro" id="IPR015954">
    <property type="entry name" value="Phage_RNA-type_capsid"/>
</dbReference>
<accession>A0A6G9RTU6</accession>
<protein>
    <submittedName>
        <fullName evidence="4">Capsid protein</fullName>
    </submittedName>
</protein>
<evidence type="ECO:0000256" key="3">
    <source>
        <dbReference type="ARBA" id="ARBA00022844"/>
    </source>
</evidence>
<reference evidence="4" key="1">
    <citation type="journal article" date="2020" name="Virus Evol.">
        <title>Analysis of the virome associated to grapevine downy mildew lesions reveals new mycovirus lineages.</title>
        <authorList>
            <person name="Chiapello M."/>
            <person name="Rodriguez-Romero J."/>
            <person name="Ayllon M.A."/>
            <person name="Turina M."/>
        </authorList>
    </citation>
    <scope>NUCLEOTIDE SEQUENCE</scope>
    <source>
        <strain evidence="4">DMG-D_DN19016</strain>
    </source>
</reference>
<keyword evidence="3" id="KW-0946">Virion</keyword>
<keyword evidence="2" id="KW-0167">Capsid protein</keyword>
<dbReference type="GO" id="GO:0005198">
    <property type="term" value="F:structural molecule activity"/>
    <property type="evidence" value="ECO:0007669"/>
    <property type="project" value="InterPro"/>
</dbReference>
<evidence type="ECO:0000313" key="4">
    <source>
        <dbReference type="EMBL" id="QIR30325.1"/>
    </source>
</evidence>
<organism evidence="4">
    <name type="scientific">Plasmopara viticola lesion associated levivirus 1</name>
    <dbReference type="NCBI Taxonomy" id="2719535"/>
    <lineage>
        <taxon>Viruses</taxon>
        <taxon>Riboviria</taxon>
        <taxon>Orthornavirae</taxon>
        <taxon>Lenarviricota</taxon>
        <taxon>Leviviricetes</taxon>
        <taxon>Norzivirales</taxon>
        <taxon>Fiersviridae</taxon>
        <taxon>Mihkrovirus</taxon>
        <taxon>Mihkrovirus plasmoparicola</taxon>
    </lineage>
</organism>
<dbReference type="GO" id="GO:0039617">
    <property type="term" value="C:T=3 icosahedral viral capsid"/>
    <property type="evidence" value="ECO:0007669"/>
    <property type="project" value="UniProtKB-KW"/>
</dbReference>